<feature type="non-terminal residue" evidence="2">
    <location>
        <position position="1"/>
    </location>
</feature>
<protein>
    <submittedName>
        <fullName evidence="2">Uncharacterized protein</fullName>
    </submittedName>
</protein>
<sequence>FLFNLFFKRGHPYVKFLGRPLHPTNVQNKQVHHHHVHKNNLFSRRRRQKEPIGSPIGLATTRPNSRTTWTSLPPERVEGGGCLCRRWSPIASGGGSRTPSGMPTPATLRSKCLSARCIALAMVFLKMS</sequence>
<feature type="compositionally biased region" description="Polar residues" evidence="1">
    <location>
        <begin position="61"/>
        <end position="71"/>
    </location>
</feature>
<reference evidence="2" key="1">
    <citation type="submission" date="2022-08" db="EMBL/GenBank/DDBJ databases">
        <authorList>
            <person name="Gutierrez-Valencia J."/>
        </authorList>
    </citation>
    <scope>NUCLEOTIDE SEQUENCE</scope>
</reference>
<name>A0AAV0H100_9ROSI</name>
<keyword evidence="3" id="KW-1185">Reference proteome</keyword>
<evidence type="ECO:0000313" key="3">
    <source>
        <dbReference type="Proteomes" id="UP001154282"/>
    </source>
</evidence>
<feature type="region of interest" description="Disordered" evidence="1">
    <location>
        <begin position="47"/>
        <end position="72"/>
    </location>
</feature>
<dbReference type="EMBL" id="CAMGYJ010000002">
    <property type="protein sequence ID" value="CAI0378005.1"/>
    <property type="molecule type" value="Genomic_DNA"/>
</dbReference>
<proteinExistence type="predicted"/>
<gene>
    <name evidence="2" type="ORF">LITE_LOCUS1709</name>
</gene>
<accession>A0AAV0H100</accession>
<dbReference type="Proteomes" id="UP001154282">
    <property type="component" value="Unassembled WGS sequence"/>
</dbReference>
<comment type="caution">
    <text evidence="2">The sequence shown here is derived from an EMBL/GenBank/DDBJ whole genome shotgun (WGS) entry which is preliminary data.</text>
</comment>
<evidence type="ECO:0000256" key="1">
    <source>
        <dbReference type="SAM" id="MobiDB-lite"/>
    </source>
</evidence>
<dbReference type="AlphaFoldDB" id="A0AAV0H100"/>
<evidence type="ECO:0000313" key="2">
    <source>
        <dbReference type="EMBL" id="CAI0378005.1"/>
    </source>
</evidence>
<organism evidence="2 3">
    <name type="scientific">Linum tenue</name>
    <dbReference type="NCBI Taxonomy" id="586396"/>
    <lineage>
        <taxon>Eukaryota</taxon>
        <taxon>Viridiplantae</taxon>
        <taxon>Streptophyta</taxon>
        <taxon>Embryophyta</taxon>
        <taxon>Tracheophyta</taxon>
        <taxon>Spermatophyta</taxon>
        <taxon>Magnoliopsida</taxon>
        <taxon>eudicotyledons</taxon>
        <taxon>Gunneridae</taxon>
        <taxon>Pentapetalae</taxon>
        <taxon>rosids</taxon>
        <taxon>fabids</taxon>
        <taxon>Malpighiales</taxon>
        <taxon>Linaceae</taxon>
        <taxon>Linum</taxon>
    </lineage>
</organism>